<evidence type="ECO:0000313" key="7">
    <source>
        <dbReference type="Proteomes" id="UP000256486"/>
    </source>
</evidence>
<reference evidence="6 7" key="1">
    <citation type="submission" date="2017-04" db="EMBL/GenBank/DDBJ databases">
        <title>Comparative genome analysis of Subtercola boreus.</title>
        <authorList>
            <person name="Cho Y.-J."/>
            <person name="Cho A."/>
            <person name="Kim O.-S."/>
            <person name="Lee J.-I."/>
        </authorList>
    </citation>
    <scope>NUCLEOTIDE SEQUENCE [LARGE SCALE GENOMIC DNA]</scope>
    <source>
        <strain evidence="6 7">K300</strain>
    </source>
</reference>
<evidence type="ECO:0000256" key="2">
    <source>
        <dbReference type="ARBA" id="ARBA00023125"/>
    </source>
</evidence>
<evidence type="ECO:0000256" key="1">
    <source>
        <dbReference type="ARBA" id="ARBA00023015"/>
    </source>
</evidence>
<dbReference type="InterPro" id="IPR001647">
    <property type="entry name" value="HTH_TetR"/>
</dbReference>
<evidence type="ECO:0000313" key="6">
    <source>
        <dbReference type="EMBL" id="RFA09114.1"/>
    </source>
</evidence>
<dbReference type="RefSeq" id="WP_116414510.1">
    <property type="nucleotide sequence ID" value="NZ_NBWZ01000001.1"/>
</dbReference>
<name>A0A3E0VGP6_9MICO</name>
<dbReference type="InterPro" id="IPR009057">
    <property type="entry name" value="Homeodomain-like_sf"/>
</dbReference>
<protein>
    <submittedName>
        <fullName evidence="6">TetR family transcriptional regulator</fullName>
    </submittedName>
</protein>
<keyword evidence="7" id="KW-1185">Reference proteome</keyword>
<evidence type="ECO:0000256" key="3">
    <source>
        <dbReference type="ARBA" id="ARBA00023163"/>
    </source>
</evidence>
<comment type="caution">
    <text evidence="6">The sequence shown here is derived from an EMBL/GenBank/DDBJ whole genome shotgun (WGS) entry which is preliminary data.</text>
</comment>
<dbReference type="GO" id="GO:0000976">
    <property type="term" value="F:transcription cis-regulatory region binding"/>
    <property type="evidence" value="ECO:0007669"/>
    <property type="project" value="TreeGrafter"/>
</dbReference>
<accession>A0A3E0VGP6</accession>
<dbReference type="GO" id="GO:0003700">
    <property type="term" value="F:DNA-binding transcription factor activity"/>
    <property type="evidence" value="ECO:0007669"/>
    <property type="project" value="TreeGrafter"/>
</dbReference>
<organism evidence="6 7">
    <name type="scientific">Subtercola boreus</name>
    <dbReference type="NCBI Taxonomy" id="120213"/>
    <lineage>
        <taxon>Bacteria</taxon>
        <taxon>Bacillati</taxon>
        <taxon>Actinomycetota</taxon>
        <taxon>Actinomycetes</taxon>
        <taxon>Micrococcales</taxon>
        <taxon>Microbacteriaceae</taxon>
        <taxon>Subtercola</taxon>
    </lineage>
</organism>
<dbReference type="InterPro" id="IPR036271">
    <property type="entry name" value="Tet_transcr_reg_TetR-rel_C_sf"/>
</dbReference>
<dbReference type="Gene3D" id="1.10.357.10">
    <property type="entry name" value="Tetracycline Repressor, domain 2"/>
    <property type="match status" value="1"/>
</dbReference>
<sequence length="186" mass="19929">MAARALRSDAQGNHDHILTVATGLFAERDADTSLKGVARAAGVGVGTVYRRFPTRDDLVEAVYRTETERLGAVADSLLQKNPPLVALRLWMDGFVQFMFTKQGMADALPAILGAHDGLRGHSRDVLRAAIGRLRAAAVADGTLRADVPADDIMLGLGGITLIAAHERDQALAARLLDLQLEGLRVR</sequence>
<dbReference type="PROSITE" id="PS50977">
    <property type="entry name" value="HTH_TETR_2"/>
    <property type="match status" value="1"/>
</dbReference>
<dbReference type="PANTHER" id="PTHR30055">
    <property type="entry name" value="HTH-TYPE TRANSCRIPTIONAL REGULATOR RUTR"/>
    <property type="match status" value="1"/>
</dbReference>
<dbReference type="Pfam" id="PF21597">
    <property type="entry name" value="TetR_C_43"/>
    <property type="match status" value="1"/>
</dbReference>
<dbReference type="PRINTS" id="PR00455">
    <property type="entry name" value="HTHTETR"/>
</dbReference>
<evidence type="ECO:0000259" key="5">
    <source>
        <dbReference type="PROSITE" id="PS50977"/>
    </source>
</evidence>
<keyword evidence="1" id="KW-0805">Transcription regulation</keyword>
<dbReference type="SUPFAM" id="SSF46689">
    <property type="entry name" value="Homeodomain-like"/>
    <property type="match status" value="1"/>
</dbReference>
<dbReference type="Pfam" id="PF00440">
    <property type="entry name" value="TetR_N"/>
    <property type="match status" value="1"/>
</dbReference>
<feature type="DNA-binding region" description="H-T-H motif" evidence="4">
    <location>
        <begin position="33"/>
        <end position="52"/>
    </location>
</feature>
<gene>
    <name evidence="6" type="ORF">B7R54_07655</name>
</gene>
<dbReference type="SUPFAM" id="SSF48498">
    <property type="entry name" value="Tetracyclin repressor-like, C-terminal domain"/>
    <property type="match status" value="1"/>
</dbReference>
<keyword evidence="2 4" id="KW-0238">DNA-binding</keyword>
<dbReference type="OrthoDB" id="3192968at2"/>
<proteinExistence type="predicted"/>
<dbReference type="InterPro" id="IPR049445">
    <property type="entry name" value="TetR_SbtR-like_C"/>
</dbReference>
<feature type="domain" description="HTH tetR-type" evidence="5">
    <location>
        <begin position="11"/>
        <end position="70"/>
    </location>
</feature>
<dbReference type="EMBL" id="NBWZ01000001">
    <property type="protein sequence ID" value="RFA09114.1"/>
    <property type="molecule type" value="Genomic_DNA"/>
</dbReference>
<evidence type="ECO:0000256" key="4">
    <source>
        <dbReference type="PROSITE-ProRule" id="PRU00335"/>
    </source>
</evidence>
<keyword evidence="3" id="KW-0804">Transcription</keyword>
<dbReference type="Proteomes" id="UP000256486">
    <property type="component" value="Unassembled WGS sequence"/>
</dbReference>
<dbReference type="InterPro" id="IPR050109">
    <property type="entry name" value="HTH-type_TetR-like_transc_reg"/>
</dbReference>
<dbReference type="PANTHER" id="PTHR30055:SF234">
    <property type="entry name" value="HTH-TYPE TRANSCRIPTIONAL REGULATOR BETI"/>
    <property type="match status" value="1"/>
</dbReference>
<dbReference type="AlphaFoldDB" id="A0A3E0VGP6"/>